<dbReference type="PANTHER" id="PTHR31701:SF2">
    <property type="entry name" value="ENDOPLASMIC RETICULUM MEMBRANE-ASSOCIATED RNA DEGRADATION PROTEIN"/>
    <property type="match status" value="1"/>
</dbReference>
<reference evidence="3" key="1">
    <citation type="submission" date="2025-08" db="UniProtKB">
        <authorList>
            <consortium name="RefSeq"/>
        </authorList>
    </citation>
    <scope>IDENTIFICATION</scope>
</reference>
<dbReference type="GeneID" id="117357135"/>
<protein>
    <submittedName>
        <fullName evidence="3">Endoplasmic reticulum membrane-associated RNA degradation protein isoform X1</fullName>
    </submittedName>
</protein>
<dbReference type="FunCoup" id="A0A6P8R3V5">
    <property type="interactions" value="1659"/>
</dbReference>
<dbReference type="InterPro" id="IPR039635">
    <property type="entry name" value="ERMARD"/>
</dbReference>
<feature type="domain" description="DUF4209" evidence="1">
    <location>
        <begin position="162"/>
        <end position="242"/>
    </location>
</feature>
<dbReference type="OrthoDB" id="49386at2759"/>
<dbReference type="InterPro" id="IPR025209">
    <property type="entry name" value="DUF4209"/>
</dbReference>
<dbReference type="InParanoid" id="A0A6P8R3V5"/>
<keyword evidence="2" id="KW-1185">Reference proteome</keyword>
<proteinExistence type="predicted"/>
<accession>A0A6P8R3V5</accession>
<dbReference type="KEGG" id="gsh:117357135"/>
<dbReference type="AlphaFoldDB" id="A0A6P8R3V5"/>
<gene>
    <name evidence="3" type="primary">ERMARD</name>
</gene>
<sequence length="695" mass="79306">MEMVAKPAITCLSPTVHNMICYLGFENDASHDINSIVCEESKICWRTITKHLHYEQSEARAGLSKLSSAYQLAPGQSSNNKTERIGEGQDVDYVASVRSLGPLCEAVHLHLLSLTRRQFEEMYGPWFQWTNNTEVYIETFDILKNLQTVAIALGLMKLMSCVERALGNVYLLVGKVCPFLLRDLLASLELATVFGQSVMDVLKVFLGSPRSLNLRNILWHGFASPQEIPTKYCSMLLLLTAGLGQLLKTYLSEMNITLAHRPYVTFNNLKELSVFPDITLEMLSVTEELIEKSGFVIKPMLPFWRASITAFKECRYADCVILLLSQLETGLRLVFTRVNKCPSRLLTAESTAFYTTFDEILAKYLNDEELNQLPLTIGEPAMEFLWDFLSYQEGPRVRDHLSHGEINLGAFPKEMANQMLAFSIVLLHRFLGDEHTALKDNPLIDPLISCSVCYQSQFHPVARLGKQVLDCMSSINRWTHLSVPSLEQMQELKGSTGVVASGASIPEALEVLSLLKHRMPPDYCFQEDIGHIFLTDRWLSLLTNLCTIPMLTLYCPRPVLEAVAVLRKITAQCHLVSEQIIVSAELRYQQWVDKALRSRQRYNYIRMLKSITFLSPVLRLLLLVVALDRISLFTVCEKTTYEYQQYLKYLKSILQYTENLATYTSPEKNKWDETLDLSRRALIKIKLYNEKRQIC</sequence>
<evidence type="ECO:0000313" key="3">
    <source>
        <dbReference type="RefSeq" id="XP_033793351.1"/>
    </source>
</evidence>
<evidence type="ECO:0000259" key="1">
    <source>
        <dbReference type="Pfam" id="PF13910"/>
    </source>
</evidence>
<dbReference type="Pfam" id="PF13910">
    <property type="entry name" value="DUF4209"/>
    <property type="match status" value="1"/>
</dbReference>
<dbReference type="PANTHER" id="PTHR31701">
    <property type="entry name" value="ENDOPLASMIC RETICULUM MEMBRANE-ASSOCIATED RNA DEGRADATION PROTEIN"/>
    <property type="match status" value="1"/>
</dbReference>
<organism evidence="2 3">
    <name type="scientific">Geotrypetes seraphini</name>
    <name type="common">Gaboon caecilian</name>
    <name type="synonym">Caecilia seraphini</name>
    <dbReference type="NCBI Taxonomy" id="260995"/>
    <lineage>
        <taxon>Eukaryota</taxon>
        <taxon>Metazoa</taxon>
        <taxon>Chordata</taxon>
        <taxon>Craniata</taxon>
        <taxon>Vertebrata</taxon>
        <taxon>Euteleostomi</taxon>
        <taxon>Amphibia</taxon>
        <taxon>Gymnophiona</taxon>
        <taxon>Geotrypetes</taxon>
    </lineage>
</organism>
<dbReference type="CTD" id="55780"/>
<dbReference type="Proteomes" id="UP000515159">
    <property type="component" value="Chromosome 3"/>
</dbReference>
<dbReference type="RefSeq" id="XP_033793351.1">
    <property type="nucleotide sequence ID" value="XM_033937460.1"/>
</dbReference>
<name>A0A6P8R3V5_GEOSA</name>
<evidence type="ECO:0000313" key="2">
    <source>
        <dbReference type="Proteomes" id="UP000515159"/>
    </source>
</evidence>